<gene>
    <name evidence="1" type="ORF">DVH24_041367</name>
</gene>
<accession>A0A498IAL8</accession>
<name>A0A498IAL8_MALDO</name>
<sequence length="57" mass="6897">MVKDCLEYAKRYQACQFHANFIHQSPKPLHPMWVEAIPLREVKKEIVVRFIKEHIIH</sequence>
<proteinExistence type="predicted"/>
<dbReference type="EMBL" id="RDQH01000339">
    <property type="protein sequence ID" value="RXH80220.1"/>
    <property type="molecule type" value="Genomic_DNA"/>
</dbReference>
<evidence type="ECO:0000313" key="1">
    <source>
        <dbReference type="EMBL" id="RXH80220.1"/>
    </source>
</evidence>
<keyword evidence="2" id="KW-1185">Reference proteome</keyword>
<dbReference type="Proteomes" id="UP000290289">
    <property type="component" value="Chromosome 13"/>
</dbReference>
<organism evidence="1 2">
    <name type="scientific">Malus domestica</name>
    <name type="common">Apple</name>
    <name type="synonym">Pyrus malus</name>
    <dbReference type="NCBI Taxonomy" id="3750"/>
    <lineage>
        <taxon>Eukaryota</taxon>
        <taxon>Viridiplantae</taxon>
        <taxon>Streptophyta</taxon>
        <taxon>Embryophyta</taxon>
        <taxon>Tracheophyta</taxon>
        <taxon>Spermatophyta</taxon>
        <taxon>Magnoliopsida</taxon>
        <taxon>eudicotyledons</taxon>
        <taxon>Gunneridae</taxon>
        <taxon>Pentapetalae</taxon>
        <taxon>rosids</taxon>
        <taxon>fabids</taxon>
        <taxon>Rosales</taxon>
        <taxon>Rosaceae</taxon>
        <taxon>Amygdaloideae</taxon>
        <taxon>Maleae</taxon>
        <taxon>Malus</taxon>
    </lineage>
</organism>
<evidence type="ECO:0000313" key="2">
    <source>
        <dbReference type="Proteomes" id="UP000290289"/>
    </source>
</evidence>
<comment type="caution">
    <text evidence="1">The sequence shown here is derived from an EMBL/GenBank/DDBJ whole genome shotgun (WGS) entry which is preliminary data.</text>
</comment>
<dbReference type="AlphaFoldDB" id="A0A498IAL8"/>
<protein>
    <submittedName>
        <fullName evidence="1">Uncharacterized protein</fullName>
    </submittedName>
</protein>
<reference evidence="1 2" key="1">
    <citation type="submission" date="2018-10" db="EMBL/GenBank/DDBJ databases">
        <title>A high-quality apple genome assembly.</title>
        <authorList>
            <person name="Hu J."/>
        </authorList>
    </citation>
    <scope>NUCLEOTIDE SEQUENCE [LARGE SCALE GENOMIC DNA]</scope>
    <source>
        <strain evidence="2">cv. HFTH1</strain>
        <tissue evidence="1">Young leaf</tissue>
    </source>
</reference>